<evidence type="ECO:0008006" key="6">
    <source>
        <dbReference type="Google" id="ProtNLM"/>
    </source>
</evidence>
<dbReference type="GO" id="GO:0016705">
    <property type="term" value="F:oxidoreductase activity, acting on paired donors, with incorporation or reduction of molecular oxygen"/>
    <property type="evidence" value="ECO:0007669"/>
    <property type="project" value="InterPro"/>
</dbReference>
<dbReference type="SUPFAM" id="SSF48264">
    <property type="entry name" value="Cytochrome P450"/>
    <property type="match status" value="1"/>
</dbReference>
<dbReference type="Gene3D" id="1.10.630.10">
    <property type="entry name" value="Cytochrome P450"/>
    <property type="match status" value="1"/>
</dbReference>
<dbReference type="EMBL" id="JAJJMA010234903">
    <property type="protein sequence ID" value="MCL7042401.1"/>
    <property type="molecule type" value="Genomic_DNA"/>
</dbReference>
<reference evidence="4" key="1">
    <citation type="submission" date="2022-03" db="EMBL/GenBank/DDBJ databases">
        <title>A functionally conserved STORR gene fusion in Papaver species that diverged 16.8 million years ago.</title>
        <authorList>
            <person name="Catania T."/>
        </authorList>
    </citation>
    <scope>NUCLEOTIDE SEQUENCE</scope>
    <source>
        <strain evidence="4">S-191538</strain>
    </source>
</reference>
<evidence type="ECO:0000256" key="2">
    <source>
        <dbReference type="ARBA" id="ARBA00022723"/>
    </source>
</evidence>
<accession>A0AA41VJH5</accession>
<dbReference type="GO" id="GO:0005506">
    <property type="term" value="F:iron ion binding"/>
    <property type="evidence" value="ECO:0007669"/>
    <property type="project" value="InterPro"/>
</dbReference>
<dbReference type="InterPro" id="IPR036396">
    <property type="entry name" value="Cyt_P450_sf"/>
</dbReference>
<keyword evidence="2" id="KW-0479">Metal-binding</keyword>
<dbReference type="PANTHER" id="PTHR47955">
    <property type="entry name" value="CYTOCHROME P450 FAMILY 71 PROTEIN"/>
    <property type="match status" value="1"/>
</dbReference>
<evidence type="ECO:0000313" key="5">
    <source>
        <dbReference type="Proteomes" id="UP001177140"/>
    </source>
</evidence>
<evidence type="ECO:0000313" key="4">
    <source>
        <dbReference type="EMBL" id="MCL7042401.1"/>
    </source>
</evidence>
<keyword evidence="5" id="KW-1185">Reference proteome</keyword>
<name>A0AA41VJH5_PAPNU</name>
<dbReference type="Pfam" id="PF00067">
    <property type="entry name" value="p450"/>
    <property type="match status" value="1"/>
</dbReference>
<comment type="caution">
    <text evidence="4">The sequence shown here is derived from an EMBL/GenBank/DDBJ whole genome shotgun (WGS) entry which is preliminary data.</text>
</comment>
<dbReference type="Proteomes" id="UP001177140">
    <property type="component" value="Unassembled WGS sequence"/>
</dbReference>
<evidence type="ECO:0000256" key="3">
    <source>
        <dbReference type="ARBA" id="ARBA00023004"/>
    </source>
</evidence>
<evidence type="ECO:0000256" key="1">
    <source>
        <dbReference type="ARBA" id="ARBA00010617"/>
    </source>
</evidence>
<feature type="non-terminal residue" evidence="4">
    <location>
        <position position="211"/>
    </location>
</feature>
<dbReference type="PANTHER" id="PTHR47955:SF18">
    <property type="entry name" value="CYTOCHROME P450 71A1-LIKE"/>
    <property type="match status" value="1"/>
</dbReference>
<dbReference type="GO" id="GO:0004497">
    <property type="term" value="F:monooxygenase activity"/>
    <property type="evidence" value="ECO:0007669"/>
    <property type="project" value="InterPro"/>
</dbReference>
<dbReference type="GO" id="GO:0020037">
    <property type="term" value="F:heme binding"/>
    <property type="evidence" value="ECO:0007669"/>
    <property type="project" value="InterPro"/>
</dbReference>
<organism evidence="4 5">
    <name type="scientific">Papaver nudicaule</name>
    <name type="common">Iceland poppy</name>
    <dbReference type="NCBI Taxonomy" id="74823"/>
    <lineage>
        <taxon>Eukaryota</taxon>
        <taxon>Viridiplantae</taxon>
        <taxon>Streptophyta</taxon>
        <taxon>Embryophyta</taxon>
        <taxon>Tracheophyta</taxon>
        <taxon>Spermatophyta</taxon>
        <taxon>Magnoliopsida</taxon>
        <taxon>Ranunculales</taxon>
        <taxon>Papaveraceae</taxon>
        <taxon>Papaveroideae</taxon>
        <taxon>Papaver</taxon>
    </lineage>
</organism>
<feature type="non-terminal residue" evidence="4">
    <location>
        <position position="1"/>
    </location>
</feature>
<dbReference type="AlphaFoldDB" id="A0AA41VJH5"/>
<proteinExistence type="inferred from homology"/>
<protein>
    <recommendedName>
        <fullName evidence="6">Ferulate 5-hydroxylase</fullName>
    </recommendedName>
</protein>
<dbReference type="GO" id="GO:0033075">
    <property type="term" value="P:isoquinoline alkaloid biosynthetic process"/>
    <property type="evidence" value="ECO:0007669"/>
    <property type="project" value="UniProtKB-ARBA"/>
</dbReference>
<gene>
    <name evidence="4" type="ORF">MKW94_008390</name>
</gene>
<dbReference type="InterPro" id="IPR001128">
    <property type="entry name" value="Cyt_P450"/>
</dbReference>
<keyword evidence="3" id="KW-0408">Iron</keyword>
<sequence length="211" mass="23912">FIFANRPSTTAANALFYGCTDIGFAPYGEYWRQVRKICVLELLSVKRVHSFKNLRQKEVDALIKKISSSCSPREEGEIVINLSKLLLTLTNNIVSRCAFGAKYESVQGNKFGQLSREVEELLGAFSFADYFPSLGWMDKVVGLSSKLQKVSQEFDAFFDQVIDEHLLRLSRSQDGHDRVEDNKQLDLTDILLLSQKDNPDVSRNNIKAIIL</sequence>
<comment type="similarity">
    <text evidence="1">Belongs to the cytochrome P450 family.</text>
</comment>